<evidence type="ECO:0000313" key="1">
    <source>
        <dbReference type="EMBL" id="RSL87482.1"/>
    </source>
</evidence>
<dbReference type="EMBL" id="NIZV01000500">
    <property type="protein sequence ID" value="RSL87482.1"/>
    <property type="molecule type" value="Genomic_DNA"/>
</dbReference>
<protein>
    <submittedName>
        <fullName evidence="1">Uncharacterized protein</fullName>
    </submittedName>
</protein>
<evidence type="ECO:0000313" key="2">
    <source>
        <dbReference type="Proteomes" id="UP000288429"/>
    </source>
</evidence>
<reference evidence="1 2" key="1">
    <citation type="submission" date="2017-06" db="EMBL/GenBank/DDBJ databases">
        <title>Cmopartive genomic analysis of Ambrosia Fusariam Clade fungi.</title>
        <authorList>
            <person name="Stajich J.E."/>
            <person name="Carrillo J."/>
            <person name="Kijimoto T."/>
            <person name="Eskalen A."/>
            <person name="O'Donnell K."/>
            <person name="Kasson M."/>
        </authorList>
    </citation>
    <scope>NUCLEOTIDE SEQUENCE [LARGE SCALE GENOMIC DNA]</scope>
    <source>
        <strain evidence="1 2">NRRL 20438</strain>
    </source>
</reference>
<gene>
    <name evidence="1" type="ORF">CDV31_016240</name>
</gene>
<organism evidence="1 2">
    <name type="scientific">Fusarium ambrosium</name>
    <dbReference type="NCBI Taxonomy" id="131363"/>
    <lineage>
        <taxon>Eukaryota</taxon>
        <taxon>Fungi</taxon>
        <taxon>Dikarya</taxon>
        <taxon>Ascomycota</taxon>
        <taxon>Pezizomycotina</taxon>
        <taxon>Sordariomycetes</taxon>
        <taxon>Hypocreomycetidae</taxon>
        <taxon>Hypocreales</taxon>
        <taxon>Nectriaceae</taxon>
        <taxon>Fusarium</taxon>
        <taxon>Fusarium solani species complex</taxon>
    </lineage>
</organism>
<dbReference type="Proteomes" id="UP000288429">
    <property type="component" value="Unassembled WGS sequence"/>
</dbReference>
<name>A0A428SCI6_9HYPO</name>
<comment type="caution">
    <text evidence="1">The sequence shown here is derived from an EMBL/GenBank/DDBJ whole genome shotgun (WGS) entry which is preliminary data.</text>
</comment>
<keyword evidence="2" id="KW-1185">Reference proteome</keyword>
<accession>A0A428SCI6</accession>
<dbReference type="AlphaFoldDB" id="A0A428SCI6"/>
<proteinExistence type="predicted"/>
<sequence>MRLYDFPDDSLPEEERMSSMGYFLNNGSPHYFTVLPEMDLIFIQAKDRESGLSQCRRLIYGHGLWSPDVGLAGPKNVAVEFDPEWLASIKRDEQHDRRSLRVLDGFALTSTLSSHIKTIWIVDYSLKRRDPSSRIPGKERHRKIFEGADRRFIEVAAGWHDDLTDIHNDFETDSDCLEFYKVVEDASRELQEHPRTADETLGYGRAYYGVLACEFF</sequence>